<comment type="caution">
    <text evidence="5">The sequence shown here is derived from an EMBL/GenBank/DDBJ whole genome shotgun (WGS) entry which is preliminary data.</text>
</comment>
<dbReference type="Pfam" id="PF13392">
    <property type="entry name" value="HNH_3"/>
    <property type="match status" value="1"/>
</dbReference>
<accession>A0A7Z7PYX7</accession>
<gene>
    <name evidence="5" type="ORF">NCTC10588_00966</name>
</gene>
<dbReference type="Gene3D" id="3.90.75.20">
    <property type="match status" value="1"/>
</dbReference>
<dbReference type="InterPro" id="IPR016177">
    <property type="entry name" value="DNA-bd_dom_sf"/>
</dbReference>
<sequence length="237" mass="27528">MSKKKTTEEFILSSEAIHGKFYDYSQSVYVRRNEKITIICPQHGTFEQMPCSHLEGKGCMKCGHLKKAKKHSITRNKNRIKVFDQPTDYKIIHSYCGTEFKVDNDCFDLIKNINWSKSRGYAYNSSIGFLHRYIFDNISDGYFIDHINGDTLDNRKQNLRICNIKENNHNRAGNLKNKTSKYKGVCWNKKMNKWVANIACDGKIYYLGSYIVEIEAAMAYNKAAIKYHGDYAKLNIL</sequence>
<reference evidence="5 6" key="1">
    <citation type="submission" date="2018-06" db="EMBL/GenBank/DDBJ databases">
        <authorList>
            <consortium name="Pathogen Informatics"/>
            <person name="Doyle S."/>
        </authorList>
    </citation>
    <scope>NUCLEOTIDE SEQUENCE [LARGE SCALE GENOMIC DNA]</scope>
    <source>
        <strain evidence="5 6">NCTC10588</strain>
    </source>
</reference>
<dbReference type="SUPFAM" id="SSF54060">
    <property type="entry name" value="His-Me finger endonucleases"/>
    <property type="match status" value="1"/>
</dbReference>
<dbReference type="GO" id="GO:0003677">
    <property type="term" value="F:DNA binding"/>
    <property type="evidence" value="ECO:0007669"/>
    <property type="project" value="UniProtKB-KW"/>
</dbReference>
<dbReference type="GO" id="GO:0003700">
    <property type="term" value="F:DNA-binding transcription factor activity"/>
    <property type="evidence" value="ECO:0007669"/>
    <property type="project" value="InterPro"/>
</dbReference>
<keyword evidence="3" id="KW-0804">Transcription</keyword>
<proteinExistence type="predicted"/>
<dbReference type="Pfam" id="PF00847">
    <property type="entry name" value="AP2"/>
    <property type="match status" value="1"/>
</dbReference>
<dbReference type="PROSITE" id="PS51032">
    <property type="entry name" value="AP2_ERF"/>
    <property type="match status" value="1"/>
</dbReference>
<dbReference type="InterPro" id="IPR001471">
    <property type="entry name" value="AP2/ERF_dom"/>
</dbReference>
<dbReference type="AlphaFoldDB" id="A0A7Z7PYX7"/>
<organism evidence="5 6">
    <name type="scientific">Elizabethkingia anophelis</name>
    <dbReference type="NCBI Taxonomy" id="1117645"/>
    <lineage>
        <taxon>Bacteria</taxon>
        <taxon>Pseudomonadati</taxon>
        <taxon>Bacteroidota</taxon>
        <taxon>Flavobacteriia</taxon>
        <taxon>Flavobacteriales</taxon>
        <taxon>Weeksellaceae</taxon>
        <taxon>Elizabethkingia</taxon>
    </lineage>
</organism>
<dbReference type="Proteomes" id="UP000254876">
    <property type="component" value="Unassembled WGS sequence"/>
</dbReference>
<dbReference type="Gene3D" id="3.30.730.10">
    <property type="entry name" value="AP2/ERF domain"/>
    <property type="match status" value="1"/>
</dbReference>
<evidence type="ECO:0000313" key="6">
    <source>
        <dbReference type="Proteomes" id="UP000254876"/>
    </source>
</evidence>
<dbReference type="InterPro" id="IPR003615">
    <property type="entry name" value="HNH_nuc"/>
</dbReference>
<evidence type="ECO:0000256" key="2">
    <source>
        <dbReference type="ARBA" id="ARBA00023125"/>
    </source>
</evidence>
<keyword evidence="2" id="KW-0238">DNA-binding</keyword>
<feature type="domain" description="AP2/ERF" evidence="4">
    <location>
        <begin position="181"/>
        <end position="237"/>
    </location>
</feature>
<dbReference type="RefSeq" id="WP_115172393.1">
    <property type="nucleotide sequence ID" value="NZ_UFYD01000001.1"/>
</dbReference>
<evidence type="ECO:0000259" key="4">
    <source>
        <dbReference type="PROSITE" id="PS51032"/>
    </source>
</evidence>
<protein>
    <submittedName>
        <fullName evidence="5">AP2 domain</fullName>
    </submittedName>
</protein>
<name>A0A7Z7PYX7_9FLAO</name>
<dbReference type="InterPro" id="IPR036955">
    <property type="entry name" value="AP2/ERF_dom_sf"/>
</dbReference>
<dbReference type="InterPro" id="IPR044925">
    <property type="entry name" value="His-Me_finger_sf"/>
</dbReference>
<dbReference type="SMART" id="SM00380">
    <property type="entry name" value="AP2"/>
    <property type="match status" value="1"/>
</dbReference>
<dbReference type="SUPFAM" id="SSF54171">
    <property type="entry name" value="DNA-binding domain"/>
    <property type="match status" value="1"/>
</dbReference>
<evidence type="ECO:0000256" key="1">
    <source>
        <dbReference type="ARBA" id="ARBA00023015"/>
    </source>
</evidence>
<keyword evidence="1" id="KW-0805">Transcription regulation</keyword>
<evidence type="ECO:0000313" key="5">
    <source>
        <dbReference type="EMBL" id="STC97715.1"/>
    </source>
</evidence>
<evidence type="ECO:0000256" key="3">
    <source>
        <dbReference type="ARBA" id="ARBA00023163"/>
    </source>
</evidence>
<dbReference type="EMBL" id="UFYD01000001">
    <property type="protein sequence ID" value="STC97715.1"/>
    <property type="molecule type" value="Genomic_DNA"/>
</dbReference>